<dbReference type="GO" id="GO:0005634">
    <property type="term" value="C:nucleus"/>
    <property type="evidence" value="ECO:0007669"/>
    <property type="project" value="UniProtKB-SubCell"/>
</dbReference>
<accession>A0A9W2ULD4</accession>
<keyword evidence="4" id="KW-0509">mRNA transport</keyword>
<dbReference type="Gene3D" id="3.30.70.330">
    <property type="match status" value="1"/>
</dbReference>
<dbReference type="InterPro" id="IPR057125">
    <property type="entry name" value="NXF1/2/3/5-like_LRR"/>
</dbReference>
<dbReference type="Gene3D" id="3.80.10.10">
    <property type="entry name" value="Ribonuclease Inhibitor"/>
    <property type="match status" value="1"/>
</dbReference>
<keyword evidence="3" id="KW-0813">Transport</keyword>
<evidence type="ECO:0000256" key="2">
    <source>
        <dbReference type="ARBA" id="ARBA00009285"/>
    </source>
</evidence>
<proteinExistence type="inferred from homology"/>
<evidence type="ECO:0000256" key="6">
    <source>
        <dbReference type="SAM" id="MobiDB-lite"/>
    </source>
</evidence>
<dbReference type="Proteomes" id="UP001165780">
    <property type="component" value="Unplaced"/>
</dbReference>
<dbReference type="Pfam" id="PF24048">
    <property type="entry name" value="LRR_NXF1-5"/>
    <property type="match status" value="1"/>
</dbReference>
<dbReference type="RefSeq" id="XP_053747318.1">
    <property type="nucleotide sequence ID" value="XM_053891343.1"/>
</dbReference>
<comment type="similarity">
    <text evidence="2">Belongs to the NXF family.</text>
</comment>
<evidence type="ECO:0000313" key="11">
    <source>
        <dbReference type="RefSeq" id="XP_053747318.1"/>
    </source>
</evidence>
<evidence type="ECO:0000256" key="5">
    <source>
        <dbReference type="ARBA" id="ARBA00023242"/>
    </source>
</evidence>
<evidence type="ECO:0000256" key="1">
    <source>
        <dbReference type="ARBA" id="ARBA00004123"/>
    </source>
</evidence>
<dbReference type="InterPro" id="IPR035979">
    <property type="entry name" value="RBD_domain_sf"/>
</dbReference>
<dbReference type="InterPro" id="IPR015245">
    <property type="entry name" value="Tap_RNA-bd"/>
</dbReference>
<evidence type="ECO:0000259" key="8">
    <source>
        <dbReference type="Pfam" id="PF22602"/>
    </source>
</evidence>
<name>A0A9W2ULD4_PANPR</name>
<dbReference type="InterPro" id="IPR002075">
    <property type="entry name" value="NTF2_dom"/>
</dbReference>
<evidence type="ECO:0000256" key="3">
    <source>
        <dbReference type="ARBA" id="ARBA00022448"/>
    </source>
</evidence>
<dbReference type="GO" id="GO:0016973">
    <property type="term" value="P:poly(A)+ mRNA export from nucleus"/>
    <property type="evidence" value="ECO:0007669"/>
    <property type="project" value="TreeGrafter"/>
</dbReference>
<comment type="subcellular location">
    <subcellularLocation>
        <location evidence="1">Nucleus</location>
    </subcellularLocation>
</comment>
<dbReference type="SUPFAM" id="SSF54427">
    <property type="entry name" value="NTF2-like"/>
    <property type="match status" value="1"/>
</dbReference>
<dbReference type="SUPFAM" id="SSF54928">
    <property type="entry name" value="RNA-binding domain, RBD"/>
    <property type="match status" value="1"/>
</dbReference>
<dbReference type="InterPro" id="IPR030217">
    <property type="entry name" value="NXF_fam"/>
</dbReference>
<dbReference type="FunFam" id="3.10.450.50:FF:000004">
    <property type="entry name" value="Nuclear RNA export factor 1"/>
    <property type="match status" value="1"/>
</dbReference>
<evidence type="ECO:0000256" key="4">
    <source>
        <dbReference type="ARBA" id="ARBA00022816"/>
    </source>
</evidence>
<feature type="domain" description="Nuclear transport factor 2" evidence="8">
    <location>
        <begin position="356"/>
        <end position="473"/>
    </location>
</feature>
<feature type="domain" description="NXF1/2/3/5-like leucine-rich repeat" evidence="9">
    <location>
        <begin position="238"/>
        <end position="323"/>
    </location>
</feature>
<evidence type="ECO:0000313" key="10">
    <source>
        <dbReference type="Proteomes" id="UP001165780"/>
    </source>
</evidence>
<dbReference type="Pfam" id="PF09162">
    <property type="entry name" value="Tap-RNA_bind"/>
    <property type="match status" value="1"/>
</dbReference>
<dbReference type="InterPro" id="IPR012677">
    <property type="entry name" value="Nucleotide-bd_a/b_plait_sf"/>
</dbReference>
<gene>
    <name evidence="11" type="primary">LOC109261706</name>
</gene>
<organism evidence="10 11">
    <name type="scientific">Panthera pardus</name>
    <name type="common">Leopard</name>
    <name type="synonym">Felis pardus</name>
    <dbReference type="NCBI Taxonomy" id="9691"/>
    <lineage>
        <taxon>Eukaryota</taxon>
        <taxon>Metazoa</taxon>
        <taxon>Chordata</taxon>
        <taxon>Craniata</taxon>
        <taxon>Vertebrata</taxon>
        <taxon>Euteleostomi</taxon>
        <taxon>Mammalia</taxon>
        <taxon>Eutheria</taxon>
        <taxon>Laurasiatheria</taxon>
        <taxon>Carnivora</taxon>
        <taxon>Feliformia</taxon>
        <taxon>Felidae</taxon>
        <taxon>Pantherinae</taxon>
        <taxon>Panthera</taxon>
    </lineage>
</organism>
<dbReference type="AlphaFoldDB" id="A0A9W2ULD4"/>
<dbReference type="GO" id="GO:0005737">
    <property type="term" value="C:cytoplasm"/>
    <property type="evidence" value="ECO:0007669"/>
    <property type="project" value="InterPro"/>
</dbReference>
<dbReference type="InterPro" id="IPR032710">
    <property type="entry name" value="NTF2-like_dom_sf"/>
</dbReference>
<dbReference type="GeneID" id="109261706"/>
<dbReference type="PANTHER" id="PTHR10662">
    <property type="entry name" value="NUCLEAR RNA EXPORT FACTOR"/>
    <property type="match status" value="1"/>
</dbReference>
<feature type="domain" description="Nuclear RNA export factor Tap RNA-binding" evidence="7">
    <location>
        <begin position="149"/>
        <end position="222"/>
    </location>
</feature>
<keyword evidence="10" id="KW-1185">Reference proteome</keyword>
<feature type="region of interest" description="Disordered" evidence="6">
    <location>
        <begin position="1"/>
        <end position="25"/>
    </location>
</feature>
<keyword evidence="5" id="KW-0539">Nucleus</keyword>
<sequence>MTDPVTATDKWQDGNEVPSLPLPRRHRGASFLEDGLSALEKWATSGEEVPFYDNRPLWVRGNYQIILSTPEINLKTGRTNSTILGREEATSKKVESAEMQFERETDHGCNSGEGARVLEKEKFECSGMLGAPRDRSLNCGLDIREQEGIPFGIRYDEKWLLNLIQKQCSVPFTPVQFHYEKMQAQFFVENASSAFALKSVNGKIWNENNEMISIFVHPSDAPQPVKKELKPENVGQIKLLPSNLSDKKPYQMDGLSNTMQNASSIKDLNLSNSESAGELDKGKRLQREDMSANRSPLCTTFPNKSTNISSILELFSKLLCLDGQESPSPTSIGIAAHKRLPTCKGSFFGSDALKSLVLQFLQQCYLIYDSGDRQGLLGAYHDEACFSLTIPFNPKEPAPSSLCKYLKESRNMKKVQDPYLRVQLLKHTKHDIVHSLCVLPKTQHDLSSFVVDIWCQTDLMLCFSVNGVFKEGECV</sequence>
<dbReference type="Pfam" id="PF22602">
    <property type="entry name" value="NXF_NTF2"/>
    <property type="match status" value="1"/>
</dbReference>
<dbReference type="GO" id="GO:0003723">
    <property type="term" value="F:RNA binding"/>
    <property type="evidence" value="ECO:0007669"/>
    <property type="project" value="InterPro"/>
</dbReference>
<reference evidence="11" key="1">
    <citation type="submission" date="2025-08" db="UniProtKB">
        <authorList>
            <consortium name="RefSeq"/>
        </authorList>
    </citation>
    <scope>IDENTIFICATION</scope>
    <source>
        <tissue evidence="11">Whole blood</tissue>
    </source>
</reference>
<protein>
    <submittedName>
        <fullName evidence="11">Nuclear RNA export factor 3-like</fullName>
    </submittedName>
</protein>
<evidence type="ECO:0000259" key="9">
    <source>
        <dbReference type="Pfam" id="PF24048"/>
    </source>
</evidence>
<dbReference type="PANTHER" id="PTHR10662:SF12">
    <property type="entry name" value="NUCLEAR RNA EXPORT FACTOR 3"/>
    <property type="match status" value="1"/>
</dbReference>
<evidence type="ECO:0000259" key="7">
    <source>
        <dbReference type="Pfam" id="PF09162"/>
    </source>
</evidence>
<dbReference type="Gene3D" id="3.10.450.50">
    <property type="match status" value="1"/>
</dbReference>
<dbReference type="InterPro" id="IPR032675">
    <property type="entry name" value="LRR_dom_sf"/>
</dbReference>